<dbReference type="GO" id="GO:0005886">
    <property type="term" value="C:plasma membrane"/>
    <property type="evidence" value="ECO:0007669"/>
    <property type="project" value="UniProtKB-SubCell"/>
</dbReference>
<dbReference type="InterPro" id="IPR005829">
    <property type="entry name" value="Sugar_transporter_CS"/>
</dbReference>
<dbReference type="OMA" id="YWIDYGT"/>
<dbReference type="HOGENOM" id="CLU_001265_30_5_1"/>
<evidence type="ECO:0000259" key="10">
    <source>
        <dbReference type="PROSITE" id="PS50850"/>
    </source>
</evidence>
<feature type="transmembrane region" description="Helical" evidence="9">
    <location>
        <begin position="303"/>
        <end position="321"/>
    </location>
</feature>
<protein>
    <recommendedName>
        <fullName evidence="10">Major facilitator superfamily (MFS) profile domain-containing protein</fullName>
    </recommendedName>
</protein>
<dbReference type="NCBIfam" id="TIGR00879">
    <property type="entry name" value="SP"/>
    <property type="match status" value="1"/>
</dbReference>
<comment type="similarity">
    <text evidence="7">Belongs to the major facilitator superfamily. Sugar transporter (TC 2.A.1.1) family. Trehalose transporter subfamily.</text>
</comment>
<evidence type="ECO:0000256" key="1">
    <source>
        <dbReference type="ARBA" id="ARBA00004651"/>
    </source>
</evidence>
<dbReference type="InterPro" id="IPR044775">
    <property type="entry name" value="MFS_ERD6/Tret1-like"/>
</dbReference>
<dbReference type="GO" id="GO:0051119">
    <property type="term" value="F:sugar transmembrane transporter activity"/>
    <property type="evidence" value="ECO:0007669"/>
    <property type="project" value="InterPro"/>
</dbReference>
<reference evidence="12" key="1">
    <citation type="submission" date="2011-05" db="EMBL/GenBank/DDBJ databases">
        <authorList>
            <person name="Richards S.R."/>
            <person name="Qu J."/>
            <person name="Jiang H."/>
            <person name="Jhangiani S.N."/>
            <person name="Agravi P."/>
            <person name="Goodspeed R."/>
            <person name="Gross S."/>
            <person name="Mandapat C."/>
            <person name="Jackson L."/>
            <person name="Mathew T."/>
            <person name="Pu L."/>
            <person name="Thornton R."/>
            <person name="Saada N."/>
            <person name="Wilczek-Boney K.B."/>
            <person name="Lee S."/>
            <person name="Kovar C."/>
            <person name="Wu Y."/>
            <person name="Scherer S.E."/>
            <person name="Worley K.C."/>
            <person name="Muzny D.M."/>
            <person name="Gibbs R."/>
        </authorList>
    </citation>
    <scope>NUCLEOTIDE SEQUENCE</scope>
    <source>
        <strain evidence="12">Brora</strain>
    </source>
</reference>
<dbReference type="InterPro" id="IPR036259">
    <property type="entry name" value="MFS_trans_sf"/>
</dbReference>
<dbReference type="InterPro" id="IPR050549">
    <property type="entry name" value="MFS_Trehalose_Transporter"/>
</dbReference>
<dbReference type="SUPFAM" id="SSF103473">
    <property type="entry name" value="MFS general substrate transporter"/>
    <property type="match status" value="1"/>
</dbReference>
<dbReference type="Pfam" id="PF00083">
    <property type="entry name" value="Sugar_tr"/>
    <property type="match status" value="1"/>
</dbReference>
<dbReference type="EnsemblMetazoa" id="SMAR013461-RA">
    <property type="protein sequence ID" value="SMAR013461-PA"/>
    <property type="gene ID" value="SMAR013461"/>
</dbReference>
<dbReference type="AlphaFoldDB" id="T1JHY0"/>
<feature type="transmembrane region" description="Helical" evidence="9">
    <location>
        <begin position="99"/>
        <end position="118"/>
    </location>
</feature>
<feature type="transmembrane region" description="Helical" evidence="9">
    <location>
        <begin position="182"/>
        <end position="203"/>
    </location>
</feature>
<dbReference type="PROSITE" id="PS50850">
    <property type="entry name" value="MFS"/>
    <property type="match status" value="1"/>
</dbReference>
<feature type="transmembrane region" description="Helical" evidence="9">
    <location>
        <begin position="158"/>
        <end position="176"/>
    </location>
</feature>
<feature type="transmembrane region" description="Helical" evidence="9">
    <location>
        <begin position="422"/>
        <end position="444"/>
    </location>
</feature>
<organism evidence="11 12">
    <name type="scientific">Strigamia maritima</name>
    <name type="common">European centipede</name>
    <name type="synonym">Geophilus maritimus</name>
    <dbReference type="NCBI Taxonomy" id="126957"/>
    <lineage>
        <taxon>Eukaryota</taxon>
        <taxon>Metazoa</taxon>
        <taxon>Ecdysozoa</taxon>
        <taxon>Arthropoda</taxon>
        <taxon>Myriapoda</taxon>
        <taxon>Chilopoda</taxon>
        <taxon>Pleurostigmophora</taxon>
        <taxon>Geophilomorpha</taxon>
        <taxon>Linotaeniidae</taxon>
        <taxon>Strigamia</taxon>
    </lineage>
</organism>
<keyword evidence="8" id="KW-0813">Transport</keyword>
<evidence type="ECO:0000256" key="3">
    <source>
        <dbReference type="ARBA" id="ARBA00022692"/>
    </source>
</evidence>
<evidence type="ECO:0000256" key="9">
    <source>
        <dbReference type="SAM" id="Phobius"/>
    </source>
</evidence>
<name>T1JHY0_STRMM</name>
<dbReference type="STRING" id="126957.T1JHY0"/>
<keyword evidence="12" id="KW-1185">Reference proteome</keyword>
<keyword evidence="3 9" id="KW-0812">Transmembrane</keyword>
<evidence type="ECO:0000256" key="6">
    <source>
        <dbReference type="ARBA" id="ARBA00023180"/>
    </source>
</evidence>
<dbReference type="FunFam" id="1.20.1250.20:FF:000055">
    <property type="entry name" value="Facilitated trehalose transporter Tret1-2 homolog"/>
    <property type="match status" value="1"/>
</dbReference>
<keyword evidence="5 9" id="KW-0472">Membrane</keyword>
<feature type="transmembrane region" description="Helical" evidence="9">
    <location>
        <begin position="72"/>
        <end position="92"/>
    </location>
</feature>
<comment type="subcellular location">
    <subcellularLocation>
        <location evidence="1">Cell membrane</location>
        <topology evidence="1">Multi-pass membrane protein</topology>
    </subcellularLocation>
</comment>
<accession>T1JHY0</accession>
<dbReference type="PROSITE" id="PS00216">
    <property type="entry name" value="SUGAR_TRANSPORT_1"/>
    <property type="match status" value="2"/>
</dbReference>
<evidence type="ECO:0000313" key="12">
    <source>
        <dbReference type="Proteomes" id="UP000014500"/>
    </source>
</evidence>
<sequence length="460" mass="51904">MTFDSTEYSVSNENMMLVGRDIPNSKTNSSLHLLLVSQQHLMGLSLGYSSPAIPDMKKPGRRLRLNDQEESLFSSFMTIGALCGGLIAGFIVDYFGRKLSYLITCIPFVMGWLLIAYAESVWTLYFGRIVSGVCVDITCLNTSVYVNEIASPQIRGTLGSWFQLFVNAGILIAYSLGSYVPWTYLALFSAVVPILFMIMMCFMHESPVWLLRQNNVEGAMQSLHFFRGENYDIQGELDDLQREKQNEVELTVKELQNPAIFKPLLIIEVEMCLQQFFGINGVIFNLVTIFGKAKSSMSPNNQGIIVGCVMFVASVVASIFMDKAGRRLLLLIGAFVMCVSMFLLGTFFYLDKYDRETADQLTWLPILCTILFFRTYIPWLSMSELFPAKAVSYASSLATASNWMFAFIITKTFEDLKGALSFYGVFWLYGSVCFVAIIFVWFFVPETKGKSSEEIQQIFT</sequence>
<feature type="transmembrane region" description="Helical" evidence="9">
    <location>
        <begin position="362"/>
        <end position="379"/>
    </location>
</feature>
<dbReference type="PANTHER" id="PTHR48021:SF1">
    <property type="entry name" value="GH07001P-RELATED"/>
    <property type="match status" value="1"/>
</dbReference>
<dbReference type="InterPro" id="IPR005828">
    <property type="entry name" value="MFS_sugar_transport-like"/>
</dbReference>
<feature type="transmembrane region" description="Helical" evidence="9">
    <location>
        <begin position="124"/>
        <end position="146"/>
    </location>
</feature>
<reference evidence="11" key="2">
    <citation type="submission" date="2015-02" db="UniProtKB">
        <authorList>
            <consortium name="EnsemblMetazoa"/>
        </authorList>
    </citation>
    <scope>IDENTIFICATION</scope>
</reference>
<dbReference type="InterPro" id="IPR020846">
    <property type="entry name" value="MFS_dom"/>
</dbReference>
<evidence type="ECO:0000256" key="5">
    <source>
        <dbReference type="ARBA" id="ARBA00023136"/>
    </source>
</evidence>
<evidence type="ECO:0000256" key="4">
    <source>
        <dbReference type="ARBA" id="ARBA00022989"/>
    </source>
</evidence>
<dbReference type="EMBL" id="JH432222">
    <property type="status" value="NOT_ANNOTATED_CDS"/>
    <property type="molecule type" value="Genomic_DNA"/>
</dbReference>
<feature type="domain" description="Major facilitator superfamily (MFS) profile" evidence="10">
    <location>
        <begin position="31"/>
        <end position="448"/>
    </location>
</feature>
<proteinExistence type="inferred from homology"/>
<feature type="transmembrane region" description="Helical" evidence="9">
    <location>
        <begin position="391"/>
        <end position="410"/>
    </location>
</feature>
<dbReference type="Proteomes" id="UP000014500">
    <property type="component" value="Unassembled WGS sequence"/>
</dbReference>
<keyword evidence="2" id="KW-1003">Cell membrane</keyword>
<keyword evidence="4 9" id="KW-1133">Transmembrane helix</keyword>
<evidence type="ECO:0000256" key="2">
    <source>
        <dbReference type="ARBA" id="ARBA00022475"/>
    </source>
</evidence>
<feature type="transmembrane region" description="Helical" evidence="9">
    <location>
        <begin position="328"/>
        <end position="350"/>
    </location>
</feature>
<evidence type="ECO:0000256" key="8">
    <source>
        <dbReference type="RuleBase" id="RU003346"/>
    </source>
</evidence>
<dbReference type="CDD" id="cd17358">
    <property type="entry name" value="MFS_GLUT6_8_Class3_like"/>
    <property type="match status" value="1"/>
</dbReference>
<dbReference type="PhylomeDB" id="T1JHY0"/>
<dbReference type="eggNOG" id="KOG0254">
    <property type="taxonomic scope" value="Eukaryota"/>
</dbReference>
<feature type="transmembrane region" description="Helical" evidence="9">
    <location>
        <begin position="272"/>
        <end position="291"/>
    </location>
</feature>
<dbReference type="InterPro" id="IPR003663">
    <property type="entry name" value="Sugar/inositol_transpt"/>
</dbReference>
<evidence type="ECO:0000313" key="11">
    <source>
        <dbReference type="EnsemblMetazoa" id="SMAR013461-PA"/>
    </source>
</evidence>
<dbReference type="PANTHER" id="PTHR48021">
    <property type="match status" value="1"/>
</dbReference>
<keyword evidence="6" id="KW-0325">Glycoprotein</keyword>
<evidence type="ECO:0000256" key="7">
    <source>
        <dbReference type="ARBA" id="ARBA00024348"/>
    </source>
</evidence>
<dbReference type="Gene3D" id="1.20.1250.20">
    <property type="entry name" value="MFS general substrate transporter like domains"/>
    <property type="match status" value="1"/>
</dbReference>